<feature type="non-terminal residue" evidence="2">
    <location>
        <position position="161"/>
    </location>
</feature>
<gene>
    <name evidence="2" type="ORF">AFUS01_LOCUS40039</name>
</gene>
<dbReference type="AlphaFoldDB" id="A0A8J2PNG8"/>
<feature type="region of interest" description="Disordered" evidence="1">
    <location>
        <begin position="64"/>
        <end position="90"/>
    </location>
</feature>
<evidence type="ECO:0000313" key="2">
    <source>
        <dbReference type="EMBL" id="CAG7830220.1"/>
    </source>
</evidence>
<organism evidence="2 3">
    <name type="scientific">Allacma fusca</name>
    <dbReference type="NCBI Taxonomy" id="39272"/>
    <lineage>
        <taxon>Eukaryota</taxon>
        <taxon>Metazoa</taxon>
        <taxon>Ecdysozoa</taxon>
        <taxon>Arthropoda</taxon>
        <taxon>Hexapoda</taxon>
        <taxon>Collembola</taxon>
        <taxon>Symphypleona</taxon>
        <taxon>Sminthuridae</taxon>
        <taxon>Allacma</taxon>
    </lineage>
</organism>
<accession>A0A8J2PNG8</accession>
<evidence type="ECO:0000313" key="3">
    <source>
        <dbReference type="Proteomes" id="UP000708208"/>
    </source>
</evidence>
<sequence length="161" mass="18246">MPLVRLIKKIKPTTDESSKDQLTTLAPDEILQEVPEIVFTEQTTPEGKPLLVEGQRRLVKTLKPKDEVASDVPSEQLPEDKKSEAAPKTPFGVNLKTVHVTPEGKKLKKVIKKTPEGDQIFVEAFTPLELKELEDLERPELEKFEKIDWGEKPSVEKKAKR</sequence>
<protein>
    <submittedName>
        <fullName evidence="2">Uncharacterized protein</fullName>
    </submittedName>
</protein>
<evidence type="ECO:0000256" key="1">
    <source>
        <dbReference type="SAM" id="MobiDB-lite"/>
    </source>
</evidence>
<proteinExistence type="predicted"/>
<comment type="caution">
    <text evidence="2">The sequence shown here is derived from an EMBL/GenBank/DDBJ whole genome shotgun (WGS) entry which is preliminary data.</text>
</comment>
<reference evidence="2" key="1">
    <citation type="submission" date="2021-06" db="EMBL/GenBank/DDBJ databases">
        <authorList>
            <person name="Hodson N. C."/>
            <person name="Mongue J. A."/>
            <person name="Jaron S. K."/>
        </authorList>
    </citation>
    <scope>NUCLEOTIDE SEQUENCE</scope>
</reference>
<dbReference type="EMBL" id="CAJVCH010554791">
    <property type="protein sequence ID" value="CAG7830220.1"/>
    <property type="molecule type" value="Genomic_DNA"/>
</dbReference>
<name>A0A8J2PNG8_9HEXA</name>
<dbReference type="Proteomes" id="UP000708208">
    <property type="component" value="Unassembled WGS sequence"/>
</dbReference>
<keyword evidence="3" id="KW-1185">Reference proteome</keyword>